<keyword evidence="3" id="KW-0813">Transport</keyword>
<dbReference type="PANTHER" id="PTHR30532:SF1">
    <property type="entry name" value="IRON(3+)-HYDROXAMATE-BINDING PROTEIN FHUD"/>
    <property type="match status" value="1"/>
</dbReference>
<evidence type="ECO:0000313" key="9">
    <source>
        <dbReference type="Proteomes" id="UP001164020"/>
    </source>
</evidence>
<evidence type="ECO:0000313" key="8">
    <source>
        <dbReference type="EMBL" id="WAP67040.1"/>
    </source>
</evidence>
<proteinExistence type="inferred from homology"/>
<dbReference type="PRINTS" id="PR01715">
    <property type="entry name" value="FERRIBNDNGPP"/>
</dbReference>
<evidence type="ECO:0000259" key="7">
    <source>
        <dbReference type="PROSITE" id="PS50983"/>
    </source>
</evidence>
<evidence type="ECO:0000256" key="5">
    <source>
        <dbReference type="ARBA" id="ARBA00022729"/>
    </source>
</evidence>
<evidence type="ECO:0000256" key="1">
    <source>
        <dbReference type="ARBA" id="ARBA00004196"/>
    </source>
</evidence>
<name>A0ABY7BZQ2_9HYPH</name>
<evidence type="ECO:0000256" key="3">
    <source>
        <dbReference type="ARBA" id="ARBA00022448"/>
    </source>
</evidence>
<dbReference type="EMBL" id="CP114029">
    <property type="protein sequence ID" value="WAP67040.1"/>
    <property type="molecule type" value="Genomic_DNA"/>
</dbReference>
<evidence type="ECO:0000256" key="6">
    <source>
        <dbReference type="SAM" id="SignalP"/>
    </source>
</evidence>
<comment type="subcellular location">
    <subcellularLocation>
        <location evidence="1">Cell envelope</location>
    </subcellularLocation>
</comment>
<dbReference type="InterPro" id="IPR051313">
    <property type="entry name" value="Bact_iron-sidero_bind"/>
</dbReference>
<reference evidence="8" key="1">
    <citation type="submission" date="2022-12" db="EMBL/GenBank/DDBJ databases">
        <title>Jiella pelagia sp. nov., isolated from phosphonate enriched culture of Northwest Pacific surface seawater.</title>
        <authorList>
            <person name="Shin D.Y."/>
            <person name="Hwang C.Y."/>
        </authorList>
    </citation>
    <scope>NUCLEOTIDE SEQUENCE</scope>
    <source>
        <strain evidence="8">HL-NP1</strain>
    </source>
</reference>
<dbReference type="PANTHER" id="PTHR30532">
    <property type="entry name" value="IRON III DICITRATE-BINDING PERIPLASMIC PROTEIN"/>
    <property type="match status" value="1"/>
</dbReference>
<protein>
    <submittedName>
        <fullName evidence="8">Iron-siderophore ABC transporter substrate-binding protein</fullName>
    </submittedName>
</protein>
<feature type="chain" id="PRO_5045150770" evidence="6">
    <location>
        <begin position="30"/>
        <end position="310"/>
    </location>
</feature>
<sequence>MLISPSPIRIAACALVAAMLAAVPGNSRAQEPAPEAASSAEAASAQRIVVMEWAALETLLALGHVPVGAADAGGYREWVGEPALPADVAEVGSRQEPNLEEIARLKPDLILSHVHLRPLKEKLAALAPVEEVTFNGTGGDAYATAVEGTRKIGELLGETAEAEALIGSAETTFDEQAAALDAAGLAGRHVYFVRIIGPNALRIHGPGSIADTVLSRLGLTNAYEGAVNEWGFSLAEPSALAEDPDAAIVVAGPVSDEAMASVFETPLGKALPAVRAGRVYDLPVIWTFGGIPSAKGMAQGIAAALTETSR</sequence>
<keyword evidence="4" id="KW-0406">Ion transport</keyword>
<dbReference type="Gene3D" id="3.40.50.1980">
    <property type="entry name" value="Nitrogenase molybdenum iron protein domain"/>
    <property type="match status" value="2"/>
</dbReference>
<keyword evidence="4" id="KW-0408">Iron</keyword>
<dbReference type="Pfam" id="PF01497">
    <property type="entry name" value="Peripla_BP_2"/>
    <property type="match status" value="1"/>
</dbReference>
<keyword evidence="9" id="KW-1185">Reference proteome</keyword>
<evidence type="ECO:0000256" key="4">
    <source>
        <dbReference type="ARBA" id="ARBA00022496"/>
    </source>
</evidence>
<dbReference type="InterPro" id="IPR002491">
    <property type="entry name" value="ABC_transptr_periplasmic_BD"/>
</dbReference>
<organism evidence="8 9">
    <name type="scientific">Jiella pelagia</name>
    <dbReference type="NCBI Taxonomy" id="2986949"/>
    <lineage>
        <taxon>Bacteria</taxon>
        <taxon>Pseudomonadati</taxon>
        <taxon>Pseudomonadota</taxon>
        <taxon>Alphaproteobacteria</taxon>
        <taxon>Hyphomicrobiales</taxon>
        <taxon>Aurantimonadaceae</taxon>
        <taxon>Jiella</taxon>
    </lineage>
</organism>
<keyword evidence="4" id="KW-0410">Iron transport</keyword>
<evidence type="ECO:0000256" key="2">
    <source>
        <dbReference type="ARBA" id="ARBA00008814"/>
    </source>
</evidence>
<dbReference type="CDD" id="cd01146">
    <property type="entry name" value="FhuD"/>
    <property type="match status" value="1"/>
</dbReference>
<feature type="domain" description="Fe/B12 periplasmic-binding" evidence="7">
    <location>
        <begin position="47"/>
        <end position="309"/>
    </location>
</feature>
<dbReference type="PROSITE" id="PS50983">
    <property type="entry name" value="FE_B12_PBP"/>
    <property type="match status" value="1"/>
</dbReference>
<dbReference type="SUPFAM" id="SSF53807">
    <property type="entry name" value="Helical backbone' metal receptor"/>
    <property type="match status" value="1"/>
</dbReference>
<keyword evidence="5 6" id="KW-0732">Signal</keyword>
<accession>A0ABY7BZQ2</accession>
<dbReference type="RefSeq" id="WP_268879489.1">
    <property type="nucleotide sequence ID" value="NZ_CP114029.1"/>
</dbReference>
<feature type="signal peptide" evidence="6">
    <location>
        <begin position="1"/>
        <end position="29"/>
    </location>
</feature>
<comment type="similarity">
    <text evidence="2">Belongs to the bacterial solute-binding protein 8 family.</text>
</comment>
<gene>
    <name evidence="8" type="ORF">OH818_15570</name>
</gene>
<dbReference type="Proteomes" id="UP001164020">
    <property type="component" value="Chromosome"/>
</dbReference>